<evidence type="ECO:0000313" key="5">
    <source>
        <dbReference type="EMBL" id="MFC3762064.1"/>
    </source>
</evidence>
<evidence type="ECO:0000256" key="2">
    <source>
        <dbReference type="ARBA" id="ARBA00022729"/>
    </source>
</evidence>
<comment type="caution">
    <text evidence="5">The sequence shown here is derived from an EMBL/GenBank/DDBJ whole genome shotgun (WGS) entry which is preliminary data.</text>
</comment>
<keyword evidence="3 5" id="KW-0378">Hydrolase</keyword>
<gene>
    <name evidence="5" type="ORF">ACFOUW_14575</name>
</gene>
<evidence type="ECO:0000256" key="3">
    <source>
        <dbReference type="ARBA" id="ARBA00022801"/>
    </source>
</evidence>
<dbReference type="Proteomes" id="UP001595699">
    <property type="component" value="Unassembled WGS sequence"/>
</dbReference>
<sequence length="284" mass="30846">MSLPDPLAGVVGPSDWPRRRAELLELFSAQVYGHTPPSAGVLEVDFELRLPADAAGPVPAFVGLRWEHDAWPWELVTSRGYALATAVYTDVRPDADDGRPRADDEWGALGEWAAALSGLLDRLAADPRVDATRVAVIGHSRLGKAALWAAAQDERFAMAVSNNSGCGGASLSRRDVGESVEAITTRFPHWFAPAFAHYAGREDELPVDQHELLALIAPRPLVVGSAADDTWADPEGERLSAEAAATVFRLLGAEPPTYHRREGGHALQVDDWERYLDDADRFLL</sequence>
<accession>A0ABV7YB77</accession>
<keyword evidence="2" id="KW-0732">Signal</keyword>
<evidence type="ECO:0000259" key="4">
    <source>
        <dbReference type="Pfam" id="PF22244"/>
    </source>
</evidence>
<keyword evidence="6" id="KW-1185">Reference proteome</keyword>
<proteinExistence type="predicted"/>
<dbReference type="EMBL" id="JBHRZH010000012">
    <property type="protein sequence ID" value="MFC3762064.1"/>
    <property type="molecule type" value="Genomic_DNA"/>
</dbReference>
<reference evidence="6" key="1">
    <citation type="journal article" date="2019" name="Int. J. Syst. Evol. Microbiol.">
        <title>The Global Catalogue of Microorganisms (GCM) 10K type strain sequencing project: providing services to taxonomists for standard genome sequencing and annotation.</title>
        <authorList>
            <consortium name="The Broad Institute Genomics Platform"/>
            <consortium name="The Broad Institute Genome Sequencing Center for Infectious Disease"/>
            <person name="Wu L."/>
            <person name="Ma J."/>
        </authorList>
    </citation>
    <scope>NUCLEOTIDE SEQUENCE [LARGE SCALE GENOMIC DNA]</scope>
    <source>
        <strain evidence="6">CGMCC 4.7241</strain>
    </source>
</reference>
<evidence type="ECO:0000256" key="1">
    <source>
        <dbReference type="ARBA" id="ARBA00022487"/>
    </source>
</evidence>
<dbReference type="EC" id="3.4.-.-" evidence="5"/>
<organism evidence="5 6">
    <name type="scientific">Tenggerimyces flavus</name>
    <dbReference type="NCBI Taxonomy" id="1708749"/>
    <lineage>
        <taxon>Bacteria</taxon>
        <taxon>Bacillati</taxon>
        <taxon>Actinomycetota</taxon>
        <taxon>Actinomycetes</taxon>
        <taxon>Propionibacteriales</taxon>
        <taxon>Nocardioidaceae</taxon>
        <taxon>Tenggerimyces</taxon>
    </lineage>
</organism>
<evidence type="ECO:0000313" key="6">
    <source>
        <dbReference type="Proteomes" id="UP001595699"/>
    </source>
</evidence>
<name>A0ABV7YB77_9ACTN</name>
<dbReference type="SUPFAM" id="SSF53474">
    <property type="entry name" value="alpha/beta-Hydrolases"/>
    <property type="match status" value="1"/>
</dbReference>
<dbReference type="Pfam" id="PF22244">
    <property type="entry name" value="GCE_fung"/>
    <property type="match status" value="1"/>
</dbReference>
<dbReference type="GO" id="GO:0016787">
    <property type="term" value="F:hydrolase activity"/>
    <property type="evidence" value="ECO:0007669"/>
    <property type="project" value="UniProtKB-KW"/>
</dbReference>
<dbReference type="RefSeq" id="WP_205120611.1">
    <property type="nucleotide sequence ID" value="NZ_JAFBCM010000001.1"/>
</dbReference>
<protein>
    <submittedName>
        <fullName evidence="5">Alpha/beta hydrolase family protein</fullName>
        <ecNumber evidence="5">3.4.-.-</ecNumber>
    </submittedName>
</protein>
<dbReference type="InterPro" id="IPR029058">
    <property type="entry name" value="AB_hydrolase_fold"/>
</dbReference>
<dbReference type="InterPro" id="IPR054579">
    <property type="entry name" value="GCE-like_dom"/>
</dbReference>
<keyword evidence="1" id="KW-0719">Serine esterase</keyword>
<feature type="domain" description="4-O-methyl-glucuronoyl methylesterase-like" evidence="4">
    <location>
        <begin position="103"/>
        <end position="252"/>
    </location>
</feature>
<dbReference type="Gene3D" id="3.40.50.1820">
    <property type="entry name" value="alpha/beta hydrolase"/>
    <property type="match status" value="1"/>
</dbReference>